<dbReference type="SUPFAM" id="SSF52540">
    <property type="entry name" value="P-loop containing nucleoside triphosphate hydrolases"/>
    <property type="match status" value="1"/>
</dbReference>
<dbReference type="SUPFAM" id="SSF52047">
    <property type="entry name" value="RNI-like"/>
    <property type="match status" value="1"/>
</dbReference>
<keyword evidence="2" id="KW-0677">Repeat</keyword>
<protein>
    <recommendedName>
        <fullName evidence="12">Disease resistance protein RGA3</fullName>
    </recommendedName>
</protein>
<dbReference type="EMBL" id="KZ305020">
    <property type="protein sequence ID" value="PIA61358.1"/>
    <property type="molecule type" value="Genomic_DNA"/>
</dbReference>
<keyword evidence="4" id="KW-0611">Plant defense</keyword>
<dbReference type="InterPro" id="IPR032675">
    <property type="entry name" value="LRR_dom_sf"/>
</dbReference>
<dbReference type="InterPro" id="IPR041118">
    <property type="entry name" value="Rx_N"/>
</dbReference>
<dbReference type="GO" id="GO:0005524">
    <property type="term" value="F:ATP binding"/>
    <property type="evidence" value="ECO:0007669"/>
    <property type="project" value="UniProtKB-KW"/>
</dbReference>
<feature type="domain" description="Disease resistance protein winged helix" evidence="8">
    <location>
        <begin position="432"/>
        <end position="503"/>
    </location>
</feature>
<dbReference type="PANTHER" id="PTHR36766">
    <property type="entry name" value="PLANT BROAD-SPECTRUM MILDEW RESISTANCE PROTEIN RPW8"/>
    <property type="match status" value="1"/>
</dbReference>
<dbReference type="Pfam" id="PF23559">
    <property type="entry name" value="WHD_DRP"/>
    <property type="match status" value="1"/>
</dbReference>
<evidence type="ECO:0000256" key="2">
    <source>
        <dbReference type="ARBA" id="ARBA00022737"/>
    </source>
</evidence>
<evidence type="ECO:0000256" key="1">
    <source>
        <dbReference type="ARBA" id="ARBA00022614"/>
    </source>
</evidence>
<dbReference type="Gene3D" id="3.80.10.10">
    <property type="entry name" value="Ribonuclease Inhibitor"/>
    <property type="match status" value="4"/>
</dbReference>
<organism evidence="10 11">
    <name type="scientific">Aquilegia coerulea</name>
    <name type="common">Rocky mountain columbine</name>
    <dbReference type="NCBI Taxonomy" id="218851"/>
    <lineage>
        <taxon>Eukaryota</taxon>
        <taxon>Viridiplantae</taxon>
        <taxon>Streptophyta</taxon>
        <taxon>Embryophyta</taxon>
        <taxon>Tracheophyta</taxon>
        <taxon>Spermatophyta</taxon>
        <taxon>Magnoliopsida</taxon>
        <taxon>Ranunculales</taxon>
        <taxon>Ranunculaceae</taxon>
        <taxon>Thalictroideae</taxon>
        <taxon>Aquilegia</taxon>
    </lineage>
</organism>
<dbReference type="Gene3D" id="1.10.10.10">
    <property type="entry name" value="Winged helix-like DNA-binding domain superfamily/Winged helix DNA-binding domain"/>
    <property type="match status" value="1"/>
</dbReference>
<dbReference type="Gene3D" id="1.10.8.430">
    <property type="entry name" value="Helical domain of apoptotic protease-activating factors"/>
    <property type="match status" value="1"/>
</dbReference>
<dbReference type="OrthoDB" id="2973320at2759"/>
<evidence type="ECO:0000259" key="8">
    <source>
        <dbReference type="Pfam" id="PF23559"/>
    </source>
</evidence>
<feature type="domain" description="Disease resistance N-terminal" evidence="7">
    <location>
        <begin position="13"/>
        <end position="98"/>
    </location>
</feature>
<feature type="domain" description="R13L1/DRL21-like LRR repeat region" evidence="9">
    <location>
        <begin position="1038"/>
        <end position="1102"/>
    </location>
</feature>
<dbReference type="GO" id="GO:0006952">
    <property type="term" value="P:defense response"/>
    <property type="evidence" value="ECO:0007669"/>
    <property type="project" value="UniProtKB-KW"/>
</dbReference>
<dbReference type="Pfam" id="PF25019">
    <property type="entry name" value="LRR_R13L1-DRL21"/>
    <property type="match status" value="2"/>
</dbReference>
<evidence type="ECO:0000256" key="5">
    <source>
        <dbReference type="ARBA" id="ARBA00022840"/>
    </source>
</evidence>
<dbReference type="GO" id="GO:0043531">
    <property type="term" value="F:ADP binding"/>
    <property type="evidence" value="ECO:0007669"/>
    <property type="project" value="InterPro"/>
</dbReference>
<evidence type="ECO:0008006" key="12">
    <source>
        <dbReference type="Google" id="ProtNLM"/>
    </source>
</evidence>
<keyword evidence="11" id="KW-1185">Reference proteome</keyword>
<keyword evidence="5" id="KW-0067">ATP-binding</keyword>
<dbReference type="STRING" id="218851.A0A2G5F032"/>
<evidence type="ECO:0000259" key="6">
    <source>
        <dbReference type="Pfam" id="PF00931"/>
    </source>
</evidence>
<feature type="domain" description="R13L1/DRL21-like LRR repeat region" evidence="9">
    <location>
        <begin position="687"/>
        <end position="811"/>
    </location>
</feature>
<name>A0A2G5F032_AQUCA</name>
<evidence type="ECO:0000313" key="10">
    <source>
        <dbReference type="EMBL" id="PIA61358.1"/>
    </source>
</evidence>
<dbReference type="InterPro" id="IPR042197">
    <property type="entry name" value="Apaf_helical"/>
</dbReference>
<feature type="domain" description="NB-ARC" evidence="6">
    <location>
        <begin position="189"/>
        <end position="346"/>
    </location>
</feature>
<dbReference type="InParanoid" id="A0A2G5F032"/>
<dbReference type="PRINTS" id="PR00364">
    <property type="entry name" value="DISEASERSIST"/>
</dbReference>
<dbReference type="PANTHER" id="PTHR36766:SF42">
    <property type="entry name" value="NB-ARC DOMAIN DISEASE RESISTANCE PROTEIN"/>
    <property type="match status" value="1"/>
</dbReference>
<proteinExistence type="predicted"/>
<accession>A0A2G5F032</accession>
<dbReference type="Pfam" id="PF18052">
    <property type="entry name" value="Rx_N"/>
    <property type="match status" value="1"/>
</dbReference>
<keyword evidence="1" id="KW-0433">Leucine-rich repeat</keyword>
<dbReference type="AlphaFoldDB" id="A0A2G5F032"/>
<dbReference type="Gene3D" id="1.20.5.4130">
    <property type="match status" value="1"/>
</dbReference>
<dbReference type="GO" id="GO:0051707">
    <property type="term" value="P:response to other organism"/>
    <property type="evidence" value="ECO:0007669"/>
    <property type="project" value="UniProtKB-ARBA"/>
</dbReference>
<dbReference type="InterPro" id="IPR002182">
    <property type="entry name" value="NB-ARC"/>
</dbReference>
<dbReference type="InterPro" id="IPR056789">
    <property type="entry name" value="LRR_R13L1-DRL21"/>
</dbReference>
<dbReference type="FunFam" id="1.10.10.10:FF:000322">
    <property type="entry name" value="Probable disease resistance protein At1g63360"/>
    <property type="match status" value="1"/>
</dbReference>
<evidence type="ECO:0000256" key="4">
    <source>
        <dbReference type="ARBA" id="ARBA00022821"/>
    </source>
</evidence>
<evidence type="ECO:0000259" key="7">
    <source>
        <dbReference type="Pfam" id="PF18052"/>
    </source>
</evidence>
<keyword evidence="3" id="KW-0547">Nucleotide-binding</keyword>
<evidence type="ECO:0000256" key="3">
    <source>
        <dbReference type="ARBA" id="ARBA00022741"/>
    </source>
</evidence>
<dbReference type="InterPro" id="IPR036388">
    <property type="entry name" value="WH-like_DNA-bd_sf"/>
</dbReference>
<sequence>MADIVLQVVVSPFLGVLFDNLNSLIQNEIGLLWRVDKEMKKLSSTLSTIRDVLEDAEQKQLTDRAIVNWLRKIKDTAYDADDILDEWATEAKELQLRIGHKQVCDLLMSCFHYEHLKFCRKIAQRIDGLTERFDEIAAERSNFHLRGGDVERKNDFYKSRETSSIVTEPQVFGRGEETDCIVRLLLDDVNSQENISVYPILGIGGLGKTTVAQLVYNDERVEKHFDVRIWVCVLEEFDIKRLTRAVIVSISGDICDHEDLEPLQRRLQEKLDGKRFLLVLDDVWNENQEEWNRFKYSLRCGAKGSSIIVTTRLNTVASITGTFQPYCLNFLSEDDCWSLFKQRAFGMGNRETPSLVKIGKEITKKCGGVPLAAKALGGLMRFKCEEKEWTFVRDSGIWDLPQSNENTILPALRLSYSHLPTYMRYCFAFCSVFPKDCRMGKKEIIHLWMANGLIQSKEKMEMEDIGNEIFDALLWRSFFQNAEKDEDGGILSCMMHDLVHDLACSITMNECSTVEVGRSKYIPNCTRHLSLSFDLSESLANVEFINQSSAFLRTILFLNHSGFKKDVHIDFSTLTSLRAMDLKFAKITTLPVSIGNLKHLRYLNLSWTDITSLPESICELRNLQTLKLVMCISLRSLPKDMKNMRSLRHLDIRECDKLNQMPSGIGILTCLQTLSIFIVDANGECRIKELQALKHLRGELKIKGLQHVRSSIESNESNLIRRENLQSLSLVWSDSRSQEENGTDVIEGLQPHSNIKRLFIEGYQGLTFPRWLDVSSLPNLVKISLSKCRRCEHIPPLSRSPLLKSLVLRSMDSLKRMDSGARGMVNAFTSLEELELDDMPELEDWFSSSDHGRRAMLLPCLKKLTINNCPKLTRLPLSSSLEYLYVGNCSDIVLRSVENLPRLSSLTIFNFSELISFPEQMLPNLTALRSLRIWSCEKLLILPNELTSLSSLSSFYVSGCRELKCLPVVGRNSLTELSIKDCSSLTTLLEGLRYEGALQDLVFYGCPKLDISKVEFNNLIALRSLTVSDYPDLRILPEGMRHASMLQHLEISRCPSLTSIPDWISSLSKLCSMKISSCKSLIILPDGLQQLNSLQTLTIRNCHPDLHRRCQEWREDWHKIAHIPNRLI</sequence>
<dbReference type="InterPro" id="IPR027417">
    <property type="entry name" value="P-loop_NTPase"/>
</dbReference>
<dbReference type="Proteomes" id="UP000230069">
    <property type="component" value="Unassembled WGS sequence"/>
</dbReference>
<dbReference type="InterPro" id="IPR058922">
    <property type="entry name" value="WHD_DRP"/>
</dbReference>
<dbReference type="Gene3D" id="3.40.50.300">
    <property type="entry name" value="P-loop containing nucleotide triphosphate hydrolases"/>
    <property type="match status" value="1"/>
</dbReference>
<dbReference type="SUPFAM" id="SSF52058">
    <property type="entry name" value="L domain-like"/>
    <property type="match status" value="1"/>
</dbReference>
<gene>
    <name evidence="10" type="ORF">AQUCO_00300716v1</name>
</gene>
<reference evidence="10 11" key="1">
    <citation type="submission" date="2017-09" db="EMBL/GenBank/DDBJ databases">
        <title>WGS assembly of Aquilegia coerulea Goldsmith.</title>
        <authorList>
            <person name="Hodges S."/>
            <person name="Kramer E."/>
            <person name="Nordborg M."/>
            <person name="Tomkins J."/>
            <person name="Borevitz J."/>
            <person name="Derieg N."/>
            <person name="Yan J."/>
            <person name="Mihaltcheva S."/>
            <person name="Hayes R.D."/>
            <person name="Rokhsar D."/>
        </authorList>
    </citation>
    <scope>NUCLEOTIDE SEQUENCE [LARGE SCALE GENOMIC DNA]</scope>
    <source>
        <strain evidence="11">cv. Goldsmith</strain>
    </source>
</reference>
<evidence type="ECO:0000313" key="11">
    <source>
        <dbReference type="Proteomes" id="UP000230069"/>
    </source>
</evidence>
<evidence type="ECO:0000259" key="9">
    <source>
        <dbReference type="Pfam" id="PF25019"/>
    </source>
</evidence>
<dbReference type="Pfam" id="PF00931">
    <property type="entry name" value="NB-ARC"/>
    <property type="match status" value="1"/>
</dbReference>
<dbReference type="InterPro" id="IPR038005">
    <property type="entry name" value="RX-like_CC"/>
</dbReference>
<dbReference type="CDD" id="cd14798">
    <property type="entry name" value="RX-CC_like"/>
    <property type="match status" value="1"/>
</dbReference>